<feature type="region of interest" description="Disordered" evidence="1">
    <location>
        <begin position="1"/>
        <end position="59"/>
    </location>
</feature>
<organism evidence="2 3">
    <name type="scientific">[Emmonsia] crescens</name>
    <dbReference type="NCBI Taxonomy" id="73230"/>
    <lineage>
        <taxon>Eukaryota</taxon>
        <taxon>Fungi</taxon>
        <taxon>Dikarya</taxon>
        <taxon>Ascomycota</taxon>
        <taxon>Pezizomycotina</taxon>
        <taxon>Eurotiomycetes</taxon>
        <taxon>Eurotiomycetidae</taxon>
        <taxon>Onygenales</taxon>
        <taxon>Ajellomycetaceae</taxon>
        <taxon>Emergomyces</taxon>
    </lineage>
</organism>
<evidence type="ECO:0000313" key="2">
    <source>
        <dbReference type="EMBL" id="PGH35454.1"/>
    </source>
</evidence>
<evidence type="ECO:0000256" key="1">
    <source>
        <dbReference type="SAM" id="MobiDB-lite"/>
    </source>
</evidence>
<dbReference type="AlphaFoldDB" id="A0A2B7ZG61"/>
<sequence length="156" mass="16934">MAKIVLENRTLPTNDPSPNDPSRRRDFGVTGEAGWASRQIERHRELEAPASGPARDEPRQVVGNLEKGKVAHFFVTGARCGCNLQLVRSGTTPGPFEDARILSRGKFCLVEAKVQSTGLMPRAGPMVQSSQTLEQLSLLFGFILSPLTSDRATTSS</sequence>
<gene>
    <name evidence="2" type="ORF">GX50_01669</name>
</gene>
<dbReference type="EMBL" id="PDND01000021">
    <property type="protein sequence ID" value="PGH35454.1"/>
    <property type="molecule type" value="Genomic_DNA"/>
</dbReference>
<dbReference type="Proteomes" id="UP000226031">
    <property type="component" value="Unassembled WGS sequence"/>
</dbReference>
<keyword evidence="3" id="KW-1185">Reference proteome</keyword>
<name>A0A2B7ZG61_9EURO</name>
<accession>A0A2B7ZG61</accession>
<protein>
    <submittedName>
        <fullName evidence="2">Uncharacterized protein</fullName>
    </submittedName>
</protein>
<comment type="caution">
    <text evidence="2">The sequence shown here is derived from an EMBL/GenBank/DDBJ whole genome shotgun (WGS) entry which is preliminary data.</text>
</comment>
<proteinExistence type="predicted"/>
<reference evidence="2 3" key="1">
    <citation type="submission" date="2017-10" db="EMBL/GenBank/DDBJ databases">
        <title>Comparative genomics in systemic dimorphic fungi from Ajellomycetaceae.</title>
        <authorList>
            <person name="Munoz J.F."/>
            <person name="Mcewen J.G."/>
            <person name="Clay O.K."/>
            <person name="Cuomo C.A."/>
        </authorList>
    </citation>
    <scope>NUCLEOTIDE SEQUENCE [LARGE SCALE GENOMIC DNA]</scope>
    <source>
        <strain evidence="2 3">UAMH4076</strain>
    </source>
</reference>
<evidence type="ECO:0000313" key="3">
    <source>
        <dbReference type="Proteomes" id="UP000226031"/>
    </source>
</evidence>